<evidence type="ECO:0008006" key="4">
    <source>
        <dbReference type="Google" id="ProtNLM"/>
    </source>
</evidence>
<dbReference type="STRING" id="1194090.SAMN05443144_13517"/>
<feature type="region of interest" description="Disordered" evidence="1">
    <location>
        <begin position="50"/>
        <end position="75"/>
    </location>
</feature>
<dbReference type="RefSeq" id="WP_084088465.1">
    <property type="nucleotide sequence ID" value="NZ_FQUS01000035.1"/>
</dbReference>
<evidence type="ECO:0000313" key="2">
    <source>
        <dbReference type="EMBL" id="SHG57359.1"/>
    </source>
</evidence>
<organism evidence="2 3">
    <name type="scientific">Fodinibius roseus</name>
    <dbReference type="NCBI Taxonomy" id="1194090"/>
    <lineage>
        <taxon>Bacteria</taxon>
        <taxon>Pseudomonadati</taxon>
        <taxon>Balneolota</taxon>
        <taxon>Balneolia</taxon>
        <taxon>Balneolales</taxon>
        <taxon>Balneolaceae</taxon>
        <taxon>Fodinibius</taxon>
    </lineage>
</organism>
<name>A0A1M5KXX0_9BACT</name>
<gene>
    <name evidence="2" type="ORF">SAMN05443144_13517</name>
</gene>
<dbReference type="AlphaFoldDB" id="A0A1M5KXX0"/>
<proteinExistence type="predicted"/>
<evidence type="ECO:0000256" key="1">
    <source>
        <dbReference type="SAM" id="MobiDB-lite"/>
    </source>
</evidence>
<dbReference type="OrthoDB" id="619618at2"/>
<reference evidence="2 3" key="1">
    <citation type="submission" date="2016-11" db="EMBL/GenBank/DDBJ databases">
        <authorList>
            <person name="Jaros S."/>
            <person name="Januszkiewicz K."/>
            <person name="Wedrychowicz H."/>
        </authorList>
    </citation>
    <scope>NUCLEOTIDE SEQUENCE [LARGE SCALE GENOMIC DNA]</scope>
    <source>
        <strain evidence="2 3">DSM 21986</strain>
    </source>
</reference>
<sequence length="126" mass="13413">MSRKYVLDGACLQCTMGSTQGKLTVTSQTKLHAQGKKIATDQDVQVAPTFGSCKTSSPPPPCVPDLQPWNKTGKKAAMGDKRFVMEDSMTHCSKGGVVTVKEHTQKAGGGGPTQVRQLFETVPFTG</sequence>
<dbReference type="Pfam" id="PF14107">
    <property type="entry name" value="DUF4280"/>
    <property type="match status" value="1"/>
</dbReference>
<dbReference type="InterPro" id="IPR025460">
    <property type="entry name" value="DUF4280"/>
</dbReference>
<accession>A0A1M5KXX0</accession>
<dbReference type="Proteomes" id="UP000184041">
    <property type="component" value="Unassembled WGS sequence"/>
</dbReference>
<keyword evidence="3" id="KW-1185">Reference proteome</keyword>
<dbReference type="EMBL" id="FQUS01000035">
    <property type="protein sequence ID" value="SHG57359.1"/>
    <property type="molecule type" value="Genomic_DNA"/>
</dbReference>
<evidence type="ECO:0000313" key="3">
    <source>
        <dbReference type="Proteomes" id="UP000184041"/>
    </source>
</evidence>
<protein>
    <recommendedName>
        <fullName evidence="4">DUF4280 domain-containing protein</fullName>
    </recommendedName>
</protein>